<gene>
    <name evidence="5" type="ORF">JAO74_09255</name>
</gene>
<dbReference type="Pfam" id="PF00356">
    <property type="entry name" value="LacI"/>
    <property type="match status" value="1"/>
</dbReference>
<dbReference type="GO" id="GO:0003677">
    <property type="term" value="F:DNA binding"/>
    <property type="evidence" value="ECO:0007669"/>
    <property type="project" value="UniProtKB-KW"/>
</dbReference>
<evidence type="ECO:0000256" key="3">
    <source>
        <dbReference type="ARBA" id="ARBA00023163"/>
    </source>
</evidence>
<feature type="domain" description="HTH lacI-type" evidence="4">
    <location>
        <begin position="16"/>
        <end position="70"/>
    </location>
</feature>
<dbReference type="SMART" id="SM00354">
    <property type="entry name" value="HTH_LACI"/>
    <property type="match status" value="1"/>
</dbReference>
<dbReference type="PANTHER" id="PTHR30146:SF153">
    <property type="entry name" value="LACTOSE OPERON REPRESSOR"/>
    <property type="match status" value="1"/>
</dbReference>
<keyword evidence="3" id="KW-0804">Transcription</keyword>
<dbReference type="Proteomes" id="UP000640426">
    <property type="component" value="Unassembled WGS sequence"/>
</dbReference>
<keyword evidence="1" id="KW-0805">Transcription regulation</keyword>
<dbReference type="PANTHER" id="PTHR30146">
    <property type="entry name" value="LACI-RELATED TRANSCRIPTIONAL REPRESSOR"/>
    <property type="match status" value="1"/>
</dbReference>
<evidence type="ECO:0000256" key="1">
    <source>
        <dbReference type="ARBA" id="ARBA00023015"/>
    </source>
</evidence>
<evidence type="ECO:0000313" key="5">
    <source>
        <dbReference type="EMBL" id="MBJ6121977.1"/>
    </source>
</evidence>
<accession>A0ABS0XPK3</accession>
<reference evidence="6" key="1">
    <citation type="submission" date="2020-12" db="EMBL/GenBank/DDBJ databases">
        <title>Hymenobacter sp.</title>
        <authorList>
            <person name="Kim M.K."/>
        </authorList>
    </citation>
    <scope>NUCLEOTIDE SEQUENCE [LARGE SCALE GENOMIC DNA]</scope>
    <source>
        <strain evidence="6">BT553</strain>
    </source>
</reference>
<dbReference type="CDD" id="cd01392">
    <property type="entry name" value="HTH_LacI"/>
    <property type="match status" value="1"/>
</dbReference>
<evidence type="ECO:0000313" key="6">
    <source>
        <dbReference type="Proteomes" id="UP000640426"/>
    </source>
</evidence>
<protein>
    <submittedName>
        <fullName evidence="5">LacI family DNA-binding transcriptional regulator</fullName>
    </submittedName>
</protein>
<keyword evidence="2 5" id="KW-0238">DNA-binding</keyword>
<dbReference type="SUPFAM" id="SSF47413">
    <property type="entry name" value="lambda repressor-like DNA-binding domains"/>
    <property type="match status" value="1"/>
</dbReference>
<dbReference type="RefSeq" id="WP_199037246.1">
    <property type="nucleotide sequence ID" value="NZ_JAELXS010000004.1"/>
</dbReference>
<dbReference type="Gene3D" id="1.10.260.40">
    <property type="entry name" value="lambda repressor-like DNA-binding domains"/>
    <property type="match status" value="1"/>
</dbReference>
<keyword evidence="6" id="KW-1185">Reference proteome</keyword>
<dbReference type="Pfam" id="PF13377">
    <property type="entry name" value="Peripla_BP_3"/>
    <property type="match status" value="1"/>
</dbReference>
<dbReference type="InterPro" id="IPR028082">
    <property type="entry name" value="Peripla_BP_I"/>
</dbReference>
<dbReference type="SUPFAM" id="SSF53822">
    <property type="entry name" value="Periplasmic binding protein-like I"/>
    <property type="match status" value="1"/>
</dbReference>
<dbReference type="Gene3D" id="3.40.50.2300">
    <property type="match status" value="2"/>
</dbReference>
<dbReference type="PROSITE" id="PS00356">
    <property type="entry name" value="HTH_LACI_1"/>
    <property type="match status" value="1"/>
</dbReference>
<dbReference type="InterPro" id="IPR010982">
    <property type="entry name" value="Lambda_DNA-bd_dom_sf"/>
</dbReference>
<evidence type="ECO:0000259" key="4">
    <source>
        <dbReference type="PROSITE" id="PS50932"/>
    </source>
</evidence>
<comment type="caution">
    <text evidence="5">The sequence shown here is derived from an EMBL/GenBank/DDBJ whole genome shotgun (WGS) entry which is preliminary data.</text>
</comment>
<dbReference type="InterPro" id="IPR000843">
    <property type="entry name" value="HTH_LacI"/>
</dbReference>
<dbReference type="PROSITE" id="PS50932">
    <property type="entry name" value="HTH_LACI_2"/>
    <property type="match status" value="1"/>
</dbReference>
<name>A0ABS0XPK3_9SPHN</name>
<dbReference type="InterPro" id="IPR046335">
    <property type="entry name" value="LacI/GalR-like_sensor"/>
</dbReference>
<evidence type="ECO:0000256" key="2">
    <source>
        <dbReference type="ARBA" id="ARBA00023125"/>
    </source>
</evidence>
<organism evidence="5 6">
    <name type="scientific">Sphingomonas mollis</name>
    <dbReference type="NCBI Taxonomy" id="2795726"/>
    <lineage>
        <taxon>Bacteria</taxon>
        <taxon>Pseudomonadati</taxon>
        <taxon>Pseudomonadota</taxon>
        <taxon>Alphaproteobacteria</taxon>
        <taxon>Sphingomonadales</taxon>
        <taxon>Sphingomonadaceae</taxon>
        <taxon>Sphingomonas</taxon>
    </lineage>
</organism>
<sequence>MSNGSDLGWSAEGGVPTITDVAIAASVSVRTVSRVINNSPKVNAETRIAVQRIIGEMDFTPSARAQALASGKSRLIGVIQGDENAHVLGRVQHGIAQACAPSGHELLVHPTSLSGDALIDNVRAFLRRSRVDGLIVLSPTSEDFTLAATIRRLRVPVVALASCPIDGYAAMLISRDRDGGGAVGAHLAGLGHRRIAVITGPSGRLSSLERVNGLRAELARRDITLHPGMIVEGDYTFASGHEAAERLLSQPIPPTAIFACNDLMAAAVLKVASNRGVDVPSQLSVVGFDGTDLATMLTPALTTVHRPIADIARHATDVLLTMIGAGPADRSTPLHEFFDLTFTLRESTAPPGSRAIA</sequence>
<dbReference type="EMBL" id="JAELXS010000004">
    <property type="protein sequence ID" value="MBJ6121977.1"/>
    <property type="molecule type" value="Genomic_DNA"/>
</dbReference>
<dbReference type="CDD" id="cd01545">
    <property type="entry name" value="PBP1_SalR"/>
    <property type="match status" value="1"/>
</dbReference>
<proteinExistence type="predicted"/>